<proteinExistence type="predicted"/>
<dbReference type="EMBL" id="FZNR01000010">
    <property type="protein sequence ID" value="SNS09194.1"/>
    <property type="molecule type" value="Genomic_DNA"/>
</dbReference>
<keyword evidence="2" id="KW-1185">Reference proteome</keyword>
<evidence type="ECO:0000313" key="1">
    <source>
        <dbReference type="EMBL" id="SNS09194.1"/>
    </source>
</evidence>
<accession>A0A239BQ84</accession>
<reference evidence="1 2" key="1">
    <citation type="submission" date="2017-06" db="EMBL/GenBank/DDBJ databases">
        <authorList>
            <person name="Kim H.J."/>
            <person name="Triplett B.A."/>
        </authorList>
    </citation>
    <scope>NUCLEOTIDE SEQUENCE [LARGE SCALE GENOMIC DNA]</scope>
    <source>
        <strain evidence="1 2">DSM 43151</strain>
    </source>
</reference>
<dbReference type="AlphaFoldDB" id="A0A239BQ84"/>
<protein>
    <submittedName>
        <fullName evidence="1">Uncharacterized protein</fullName>
    </submittedName>
</protein>
<organism evidence="1 2">
    <name type="scientific">Actinoplanes regularis</name>
    <dbReference type="NCBI Taxonomy" id="52697"/>
    <lineage>
        <taxon>Bacteria</taxon>
        <taxon>Bacillati</taxon>
        <taxon>Actinomycetota</taxon>
        <taxon>Actinomycetes</taxon>
        <taxon>Micromonosporales</taxon>
        <taxon>Micromonosporaceae</taxon>
        <taxon>Actinoplanes</taxon>
    </lineage>
</organism>
<sequence>MAYAISDTPAIYAIPGAVGGMGGENASRVTVPCKPGGMATPKRIAAEFLRTFWLVFAGATRA</sequence>
<gene>
    <name evidence="1" type="ORF">SAMN06264365_11015</name>
</gene>
<dbReference type="RefSeq" id="WP_143232521.1">
    <property type="nucleotide sequence ID" value="NZ_BOMU01000062.1"/>
</dbReference>
<dbReference type="Proteomes" id="UP000198415">
    <property type="component" value="Unassembled WGS sequence"/>
</dbReference>
<evidence type="ECO:0000313" key="2">
    <source>
        <dbReference type="Proteomes" id="UP000198415"/>
    </source>
</evidence>
<name>A0A239BQ84_9ACTN</name>